<proteinExistence type="inferred from homology"/>
<evidence type="ECO:0000256" key="1">
    <source>
        <dbReference type="ARBA" id="ARBA00004496"/>
    </source>
</evidence>
<dbReference type="InterPro" id="IPR014746">
    <property type="entry name" value="Gln_synth/guanido_kin_cat_dom"/>
</dbReference>
<feature type="binding site" evidence="8">
    <location>
        <position position="304"/>
    </location>
    <ligand>
        <name>L-glutamate</name>
        <dbReference type="ChEBI" id="CHEBI:29985"/>
    </ligand>
</feature>
<evidence type="ECO:0000256" key="7">
    <source>
        <dbReference type="ARBA" id="ARBA00030668"/>
    </source>
</evidence>
<comment type="similarity">
    <text evidence="2 12 13">Belongs to the glutamine synthetase family.</text>
</comment>
<dbReference type="GO" id="GO:0046872">
    <property type="term" value="F:metal ion binding"/>
    <property type="evidence" value="ECO:0007669"/>
    <property type="project" value="UniProtKB-KW"/>
</dbReference>
<feature type="binding site" evidence="8">
    <location>
        <position position="338"/>
    </location>
    <ligand>
        <name>L-glutamate</name>
        <dbReference type="ChEBI" id="CHEBI:29985"/>
    </ligand>
</feature>
<dbReference type="RefSeq" id="WP_011838487.1">
    <property type="nucleotide sequence ID" value="NC_009033.1"/>
</dbReference>
<keyword evidence="11" id="KW-0597">Phosphoprotein</keyword>
<feature type="binding site" evidence="9">
    <location>
        <begin position="247"/>
        <end position="249"/>
    </location>
    <ligand>
        <name>ATP</name>
        <dbReference type="ChEBI" id="CHEBI:30616"/>
    </ligand>
</feature>
<feature type="binding site" evidence="10">
    <location>
        <position position="188"/>
    </location>
    <ligand>
        <name>Mg(2+)</name>
        <dbReference type="ChEBI" id="CHEBI:18420"/>
        <label>1</label>
    </ligand>
</feature>
<evidence type="ECO:0000256" key="9">
    <source>
        <dbReference type="PIRSR" id="PIRSR604809-2"/>
    </source>
</evidence>
<evidence type="ECO:0000256" key="4">
    <source>
        <dbReference type="ARBA" id="ARBA00022598"/>
    </source>
</evidence>
<evidence type="ECO:0000256" key="10">
    <source>
        <dbReference type="PIRSR" id="PIRSR604809-3"/>
    </source>
</evidence>
<dbReference type="eggNOG" id="arCOG01909">
    <property type="taxonomic scope" value="Archaea"/>
</dbReference>
<dbReference type="HOGENOM" id="CLU_017290_1_3_2"/>
<keyword evidence="16" id="KW-1185">Reference proteome</keyword>
<dbReference type="InterPro" id="IPR008147">
    <property type="entry name" value="Gln_synt_N"/>
</dbReference>
<feature type="binding site" evidence="10">
    <location>
        <position position="114"/>
    </location>
    <ligand>
        <name>Mg(2+)</name>
        <dbReference type="ChEBI" id="CHEBI:18420"/>
        <label>1</label>
    </ligand>
</feature>
<feature type="binding site" evidence="10">
    <location>
        <position position="245"/>
    </location>
    <ligand>
        <name>Mg(2+)</name>
        <dbReference type="ChEBI" id="CHEBI:18420"/>
        <label>1</label>
    </ligand>
</feature>
<dbReference type="NCBIfam" id="TIGR00653">
    <property type="entry name" value="GlnA"/>
    <property type="match status" value="1"/>
</dbReference>
<comment type="subcellular location">
    <subcellularLocation>
        <location evidence="1">Cytoplasm</location>
    </subcellularLocation>
</comment>
<evidence type="ECO:0000256" key="13">
    <source>
        <dbReference type="RuleBase" id="RU000384"/>
    </source>
</evidence>
<keyword evidence="5 9" id="KW-0547">Nucleotide-binding</keyword>
<evidence type="ECO:0000256" key="6">
    <source>
        <dbReference type="ARBA" id="ARBA00022840"/>
    </source>
</evidence>
<keyword evidence="10" id="KW-0479">Metal-binding</keyword>
<keyword evidence="3" id="KW-0963">Cytoplasm</keyword>
<comment type="cofactor">
    <cofactor evidence="10">
        <name>Mg(2+)</name>
        <dbReference type="ChEBI" id="CHEBI:18420"/>
    </cofactor>
    <text evidence="10">Binds 2 Mg(2+) ions per subunit.</text>
</comment>
<keyword evidence="6 9" id="KW-0067">ATP-binding</keyword>
<feature type="domain" description="GS catalytic" evidence="14">
    <location>
        <begin position="91"/>
        <end position="447"/>
    </location>
</feature>
<feature type="binding site" evidence="8">
    <location>
        <position position="298"/>
    </location>
    <ligand>
        <name>L-glutamate</name>
        <dbReference type="ChEBI" id="CHEBI:29985"/>
    </ligand>
</feature>
<keyword evidence="10" id="KW-0460">Magnesium</keyword>
<dbReference type="InterPro" id="IPR036651">
    <property type="entry name" value="Gln_synt_N_sf"/>
</dbReference>
<feature type="binding site" evidence="10">
    <location>
        <position position="116"/>
    </location>
    <ligand>
        <name>Mg(2+)</name>
        <dbReference type="ChEBI" id="CHEBI:18420"/>
        <label>1</label>
    </ligand>
</feature>
<dbReference type="OrthoDB" id="36124at2157"/>
<dbReference type="SUPFAM" id="SSF55931">
    <property type="entry name" value="Glutamine synthetase/guanido kinase"/>
    <property type="match status" value="1"/>
</dbReference>
<feature type="binding site" evidence="9">
    <location>
        <position position="316"/>
    </location>
    <ligand>
        <name>ATP</name>
        <dbReference type="ChEBI" id="CHEBI:30616"/>
    </ligand>
</feature>
<dbReference type="STRING" id="399550.Smar_0183"/>
<evidence type="ECO:0000256" key="11">
    <source>
        <dbReference type="PIRSR" id="PIRSR604809-50"/>
    </source>
</evidence>
<dbReference type="GO" id="GO:0005737">
    <property type="term" value="C:cytoplasm"/>
    <property type="evidence" value="ECO:0007669"/>
    <property type="project" value="UniProtKB-SubCell"/>
</dbReference>
<evidence type="ECO:0000313" key="16">
    <source>
        <dbReference type="Proteomes" id="UP000000254"/>
    </source>
</evidence>
<protein>
    <recommendedName>
        <fullName evidence="7">Glutamate--ammonia ligase</fullName>
    </recommendedName>
</protein>
<evidence type="ECO:0000259" key="14">
    <source>
        <dbReference type="PROSITE" id="PS51987"/>
    </source>
</evidence>
<feature type="binding site" evidence="10">
    <location>
        <position position="336"/>
    </location>
    <ligand>
        <name>Mg(2+)</name>
        <dbReference type="ChEBI" id="CHEBI:18420"/>
        <label>1</label>
    </ligand>
</feature>
<dbReference type="AlphaFoldDB" id="A3DKY6"/>
<dbReference type="KEGG" id="smr:Smar_0183"/>
<name>A3DKY6_STAMF</name>
<dbReference type="GO" id="GO:0019740">
    <property type="term" value="P:nitrogen utilization"/>
    <property type="evidence" value="ECO:0007669"/>
    <property type="project" value="TreeGrafter"/>
</dbReference>
<sequence>MTRIKFVNLYFTDLIGVFRNTSLLLSDEKDPSSVTTLFDGSSVYGFLDISFSDVILKPVKETEIVLPWDKNVYGYISQVYLPEWKRLDRDPRYIAEKAEEIIQSEGYRSVMGVEMEFFLFEKLKYIVEPGRQILEIYSAESPWTDNASIPLKKGYHIVESIDRVAHIRRSIISALHEAGLNTVKHHHEVASSGQVEITSNKENVVSLGDFIQYFKMIARKIARINGFEAVFMPKPIMGDNGNGMHIHVSLWSGDKNLFHDPDEKYGLSQFARYFIGGLLEHGRSLSAIVSPTTNSYRRLIPGYEAPVYLVWGYANRSAAVRIPLANIDNGNMTRIEYRPPDPTANPYLASSAIILAGLDGIKKKIDPGDPIEENVYKMPIEKRRSLGIRELPRNLDEALDELESDHEYLKPAFSEEVIQTYIELKRNEIRELAGIPSPAEFLYYNLI</sequence>
<dbReference type="Pfam" id="PF00120">
    <property type="entry name" value="Gln-synt_C"/>
    <property type="match status" value="1"/>
</dbReference>
<organism evidence="15 16">
    <name type="scientific">Staphylothermus marinus (strain ATCC 43588 / DSM 3639 / JCM 9404 / F1)</name>
    <dbReference type="NCBI Taxonomy" id="399550"/>
    <lineage>
        <taxon>Archaea</taxon>
        <taxon>Thermoproteota</taxon>
        <taxon>Thermoprotei</taxon>
        <taxon>Desulfurococcales</taxon>
        <taxon>Desulfurococcaceae</taxon>
        <taxon>Staphylothermus</taxon>
    </lineage>
</organism>
<evidence type="ECO:0000256" key="5">
    <source>
        <dbReference type="ARBA" id="ARBA00022741"/>
    </source>
</evidence>
<dbReference type="PANTHER" id="PTHR43407:SF1">
    <property type="entry name" value="LENGSIN"/>
    <property type="match status" value="1"/>
</dbReference>
<feature type="binding site" evidence="8">
    <location>
        <position position="316"/>
    </location>
    <ligand>
        <name>L-glutamate</name>
        <dbReference type="ChEBI" id="CHEBI:29985"/>
    </ligand>
</feature>
<dbReference type="GO" id="GO:0005524">
    <property type="term" value="F:ATP binding"/>
    <property type="evidence" value="ECO:0007669"/>
    <property type="project" value="UniProtKB-KW"/>
</dbReference>
<dbReference type="EMBL" id="CP000575">
    <property type="protein sequence ID" value="ABN69296.1"/>
    <property type="molecule type" value="Genomic_DNA"/>
</dbReference>
<evidence type="ECO:0000256" key="12">
    <source>
        <dbReference type="PROSITE-ProRule" id="PRU01331"/>
    </source>
</evidence>
<accession>A3DKY6</accession>
<dbReference type="InterPro" id="IPR008146">
    <property type="entry name" value="Gln_synth_cat_dom"/>
</dbReference>
<keyword evidence="4 15" id="KW-0436">Ligase</keyword>
<dbReference type="SUPFAM" id="SSF54368">
    <property type="entry name" value="Glutamine synthetase, N-terminal domain"/>
    <property type="match status" value="1"/>
</dbReference>
<dbReference type="GO" id="GO:0016020">
    <property type="term" value="C:membrane"/>
    <property type="evidence" value="ECO:0007669"/>
    <property type="project" value="TreeGrafter"/>
</dbReference>
<dbReference type="Gene3D" id="3.30.590.10">
    <property type="entry name" value="Glutamine synthetase/guanido kinase, catalytic domain"/>
    <property type="match status" value="1"/>
</dbReference>
<dbReference type="GO" id="GO:0004356">
    <property type="term" value="F:glutamine synthetase activity"/>
    <property type="evidence" value="ECO:0007669"/>
    <property type="project" value="InterPro"/>
</dbReference>
<evidence type="ECO:0000256" key="2">
    <source>
        <dbReference type="ARBA" id="ARBA00009897"/>
    </source>
</evidence>
<feature type="modified residue" description="O-AMP-tyrosine" evidence="11">
    <location>
        <position position="376"/>
    </location>
</feature>
<dbReference type="PANTHER" id="PTHR43407">
    <property type="entry name" value="GLUTAMINE SYNTHETASE"/>
    <property type="match status" value="1"/>
</dbReference>
<dbReference type="Gene3D" id="3.10.20.70">
    <property type="entry name" value="Glutamine synthetase, N-terminal domain"/>
    <property type="match status" value="1"/>
</dbReference>
<gene>
    <name evidence="15" type="ordered locus">Smar_0183</name>
</gene>
<reference evidence="16" key="1">
    <citation type="journal article" date="2009" name="BMC Genomics">
        <title>The complete genome sequence of Staphylothermus marinus reveals differences in sulfur metabolism among heterotrophic Crenarchaeota.</title>
        <authorList>
            <person name="Anderson I.J."/>
            <person name="Dharmarajan L."/>
            <person name="Rodriguez J."/>
            <person name="Hooper S."/>
            <person name="Porat I."/>
            <person name="Ulrich L.E."/>
            <person name="Elkins J.G."/>
            <person name="Mavromatis K."/>
            <person name="Sun H."/>
            <person name="Land M."/>
            <person name="Lapidus A."/>
            <person name="Lucas S."/>
            <person name="Barry K."/>
            <person name="Huber H."/>
            <person name="Zhulin I.B."/>
            <person name="Whitman W.B."/>
            <person name="Mukhopadhyay B."/>
            <person name="Woese C."/>
            <person name="Bristow J."/>
            <person name="Kyrpides N."/>
        </authorList>
    </citation>
    <scope>NUCLEOTIDE SEQUENCE [LARGE SCALE GENOMIC DNA]</scope>
    <source>
        <strain evidence="16">ATCC 43588 / DSM 3639 / JCM 9404 / F1</strain>
    </source>
</reference>
<feature type="binding site" evidence="8">
    <location>
        <begin position="240"/>
        <end position="241"/>
    </location>
    <ligand>
        <name>L-glutamate</name>
        <dbReference type="ChEBI" id="CHEBI:29985"/>
    </ligand>
</feature>
<dbReference type="GO" id="GO:0006542">
    <property type="term" value="P:glutamine biosynthetic process"/>
    <property type="evidence" value="ECO:0007669"/>
    <property type="project" value="InterPro"/>
</dbReference>
<dbReference type="PROSITE" id="PS00181">
    <property type="entry name" value="GLNA_ATP"/>
    <property type="match status" value="1"/>
</dbReference>
<evidence type="ECO:0000313" key="15">
    <source>
        <dbReference type="EMBL" id="ABN69296.1"/>
    </source>
</evidence>
<feature type="binding site" evidence="10">
    <location>
        <position position="196"/>
    </location>
    <ligand>
        <name>Mg(2+)</name>
        <dbReference type="ChEBI" id="CHEBI:18420"/>
        <label>1</label>
    </ligand>
</feature>
<dbReference type="InterPro" id="IPR004809">
    <property type="entry name" value="Gln_synth_I"/>
</dbReference>
<dbReference type="PROSITE" id="PS51987">
    <property type="entry name" value="GS_CATALYTIC"/>
    <property type="match status" value="1"/>
</dbReference>
<dbReference type="Proteomes" id="UP000000254">
    <property type="component" value="Chromosome"/>
</dbReference>
<dbReference type="InterPro" id="IPR027303">
    <property type="entry name" value="Gln_synth_gly_rich_site"/>
</dbReference>
<dbReference type="Pfam" id="PF03951">
    <property type="entry name" value="Gln-synt_N"/>
    <property type="match status" value="1"/>
</dbReference>
<evidence type="ECO:0000256" key="3">
    <source>
        <dbReference type="ARBA" id="ARBA00022490"/>
    </source>
</evidence>
<reference evidence="15 16" key="2">
    <citation type="journal article" date="2009" name="Stand. Genomic Sci.">
        <title>Complete genome sequence of Staphylothermus marinus Stetter and Fiala 1986 type strain F1.</title>
        <authorList>
            <person name="Anderson I.J."/>
            <person name="Sun H."/>
            <person name="Lapidus A."/>
            <person name="Copeland A."/>
            <person name="Glavina Del Rio T."/>
            <person name="Tice H."/>
            <person name="Dalin E."/>
            <person name="Lucas S."/>
            <person name="Barry K."/>
            <person name="Land M."/>
            <person name="Richardson P."/>
            <person name="Huber H."/>
            <person name="Kyrpides N.C."/>
        </authorList>
    </citation>
    <scope>NUCLEOTIDE SEQUENCE [LARGE SCALE GENOMIC DNA]</scope>
    <source>
        <strain evidence="16">ATCC 43588 / DSM 3639 / JCM 9404 / F1</strain>
    </source>
</reference>
<dbReference type="GeneID" id="4907995"/>
<dbReference type="SMART" id="SM01230">
    <property type="entry name" value="Gln-synt_C"/>
    <property type="match status" value="1"/>
</dbReference>
<evidence type="ECO:0000256" key="8">
    <source>
        <dbReference type="PIRSR" id="PIRSR604809-1"/>
    </source>
</evidence>